<organism evidence="2 3">
    <name type="scientific">Rozella allomycis (strain CSF55)</name>
    <dbReference type="NCBI Taxonomy" id="988480"/>
    <lineage>
        <taxon>Eukaryota</taxon>
        <taxon>Fungi</taxon>
        <taxon>Fungi incertae sedis</taxon>
        <taxon>Cryptomycota</taxon>
        <taxon>Cryptomycota incertae sedis</taxon>
        <taxon>Rozella</taxon>
    </lineage>
</organism>
<name>A0A075B1W2_ROZAC</name>
<feature type="coiled-coil region" evidence="1">
    <location>
        <begin position="74"/>
        <end position="176"/>
    </location>
</feature>
<dbReference type="EMBL" id="KE560528">
    <property type="protein sequence ID" value="EPZ36525.1"/>
    <property type="molecule type" value="Genomic_DNA"/>
</dbReference>
<proteinExistence type="predicted"/>
<evidence type="ECO:0008006" key="4">
    <source>
        <dbReference type="Google" id="ProtNLM"/>
    </source>
</evidence>
<reference evidence="2 3" key="1">
    <citation type="journal article" date="2013" name="Curr. Biol.">
        <title>Shared signatures of parasitism and phylogenomics unite Cryptomycota and microsporidia.</title>
        <authorList>
            <person name="James T.Y."/>
            <person name="Pelin A."/>
            <person name="Bonen L."/>
            <person name="Ahrendt S."/>
            <person name="Sain D."/>
            <person name="Corradi N."/>
            <person name="Stajich J.E."/>
        </authorList>
    </citation>
    <scope>NUCLEOTIDE SEQUENCE [LARGE SCALE GENOMIC DNA]</scope>
    <source>
        <strain evidence="2 3">CSF55</strain>
    </source>
</reference>
<sequence>MELIKSNLQENTEEIVLTKPQLEQVISELEYMQEMILKKDKELERLRKHLIDVEDIHTQELLLIQNQSIPQTQANNDKEVLEKLLSEKETLANELEEARLSINNLQAVIEHFENNEEIHRLEALLEVERKKIEELKIDQVFVSKIEKDLVSRNQLIDELNEEVNTLKINLATIKDAKEQKDADRLLDRTLLANLIFKFLIADGPQKRRELGLSEMSRNTSASLLDVYDKI</sequence>
<dbReference type="Proteomes" id="UP000030755">
    <property type="component" value="Unassembled WGS sequence"/>
</dbReference>
<dbReference type="HOGENOM" id="CLU_1205346_0_0_1"/>
<keyword evidence="1" id="KW-0175">Coiled coil</keyword>
<evidence type="ECO:0000313" key="3">
    <source>
        <dbReference type="Proteomes" id="UP000030755"/>
    </source>
</evidence>
<keyword evidence="3" id="KW-1185">Reference proteome</keyword>
<accession>A0A075B1W2</accession>
<evidence type="ECO:0000256" key="1">
    <source>
        <dbReference type="SAM" id="Coils"/>
    </source>
</evidence>
<protein>
    <recommendedName>
        <fullName evidence="4">GRIP domain-containing protein</fullName>
    </recommendedName>
</protein>
<evidence type="ECO:0000313" key="2">
    <source>
        <dbReference type="EMBL" id="EPZ36525.1"/>
    </source>
</evidence>
<dbReference type="AlphaFoldDB" id="A0A075B1W2"/>
<gene>
    <name evidence="2" type="ORF">O9G_004786</name>
</gene>